<accession>A0AAU9IGN0</accession>
<dbReference type="GO" id="GO:0006506">
    <property type="term" value="P:GPI anchor biosynthetic process"/>
    <property type="evidence" value="ECO:0007669"/>
    <property type="project" value="TreeGrafter"/>
</dbReference>
<dbReference type="InterPro" id="IPR051916">
    <property type="entry name" value="GPI-anchor_lipid_remodeler"/>
</dbReference>
<dbReference type="GO" id="GO:0016020">
    <property type="term" value="C:membrane"/>
    <property type="evidence" value="ECO:0007669"/>
    <property type="project" value="GOC"/>
</dbReference>
<dbReference type="PANTHER" id="PTHR14859">
    <property type="entry name" value="CALCOFLUOR WHITE HYPERSENSITIVE PROTEIN PRECURSOR"/>
    <property type="match status" value="1"/>
</dbReference>
<dbReference type="GO" id="GO:0003824">
    <property type="term" value="F:catalytic activity"/>
    <property type="evidence" value="ECO:0007669"/>
    <property type="project" value="InterPro"/>
</dbReference>
<evidence type="ECO:0000313" key="2">
    <source>
        <dbReference type="EMBL" id="CAG9310944.1"/>
    </source>
</evidence>
<dbReference type="EMBL" id="CAJZBQ010000003">
    <property type="protein sequence ID" value="CAG9310944.1"/>
    <property type="molecule type" value="Genomic_DNA"/>
</dbReference>
<sequence length="251" mass="28967">MLKVSTFNILNSCLYYEHRSPLITRTINEMDSDIVGLQEIDYNGNANVYNHPGYSFIFSPAPIPLKWTELGSINLKIDGNGILIKNHIKIIAEGYLTYKSNTRVAQRMKIRVDGKEIWIVNTHLDHISDEVRLEQALTLIEWLRPMMDSPIIVMGDLNCFPGSETYEVFIRHFKSSMKEIYGKEPDVTWPTEMLGSRENWERFGEVGCIDYIWFKNLNVVNGRVITDIKDGQFYPSDHYPVQAVFDLGIPN</sequence>
<comment type="caution">
    <text evidence="2">The sequence shown here is derived from an EMBL/GenBank/DDBJ whole genome shotgun (WGS) entry which is preliminary data.</text>
</comment>
<dbReference type="InterPro" id="IPR036691">
    <property type="entry name" value="Endo/exonu/phosph_ase_sf"/>
</dbReference>
<dbReference type="PANTHER" id="PTHR14859:SF1">
    <property type="entry name" value="PGAP2-INTERACTING PROTEIN"/>
    <property type="match status" value="1"/>
</dbReference>
<dbReference type="AlphaFoldDB" id="A0AAU9IGN0"/>
<name>A0AAU9IGN0_9CILI</name>
<organism evidence="2 3">
    <name type="scientific">Blepharisma stoltei</name>
    <dbReference type="NCBI Taxonomy" id="1481888"/>
    <lineage>
        <taxon>Eukaryota</taxon>
        <taxon>Sar</taxon>
        <taxon>Alveolata</taxon>
        <taxon>Ciliophora</taxon>
        <taxon>Postciliodesmatophora</taxon>
        <taxon>Heterotrichea</taxon>
        <taxon>Heterotrichida</taxon>
        <taxon>Blepharismidae</taxon>
        <taxon>Blepharisma</taxon>
    </lineage>
</organism>
<gene>
    <name evidence="2" type="ORF">BSTOLATCC_MIC2658</name>
</gene>
<dbReference type="Gene3D" id="3.60.10.10">
    <property type="entry name" value="Endonuclease/exonuclease/phosphatase"/>
    <property type="match status" value="1"/>
</dbReference>
<evidence type="ECO:0000259" key="1">
    <source>
        <dbReference type="Pfam" id="PF03372"/>
    </source>
</evidence>
<dbReference type="Proteomes" id="UP001162131">
    <property type="component" value="Unassembled WGS sequence"/>
</dbReference>
<keyword evidence="3" id="KW-1185">Reference proteome</keyword>
<feature type="domain" description="Endonuclease/exonuclease/phosphatase" evidence="1">
    <location>
        <begin position="6"/>
        <end position="238"/>
    </location>
</feature>
<dbReference type="InterPro" id="IPR005135">
    <property type="entry name" value="Endo/exonuclease/phosphatase"/>
</dbReference>
<dbReference type="Pfam" id="PF03372">
    <property type="entry name" value="Exo_endo_phos"/>
    <property type="match status" value="1"/>
</dbReference>
<evidence type="ECO:0000313" key="3">
    <source>
        <dbReference type="Proteomes" id="UP001162131"/>
    </source>
</evidence>
<proteinExistence type="predicted"/>
<protein>
    <recommendedName>
        <fullName evidence="1">Endonuclease/exonuclease/phosphatase domain-containing protein</fullName>
    </recommendedName>
</protein>
<reference evidence="2" key="1">
    <citation type="submission" date="2021-09" db="EMBL/GenBank/DDBJ databases">
        <authorList>
            <consortium name="AG Swart"/>
            <person name="Singh M."/>
            <person name="Singh A."/>
            <person name="Seah K."/>
            <person name="Emmerich C."/>
        </authorList>
    </citation>
    <scope>NUCLEOTIDE SEQUENCE</scope>
    <source>
        <strain evidence="2">ATCC30299</strain>
    </source>
</reference>
<dbReference type="SUPFAM" id="SSF56219">
    <property type="entry name" value="DNase I-like"/>
    <property type="match status" value="1"/>
</dbReference>